<dbReference type="STRING" id="55758.MBFIL_12590"/>
<proteinExistence type="predicted"/>
<dbReference type="InterPro" id="IPR038594">
    <property type="entry name" value="SepF-like_sf"/>
</dbReference>
<evidence type="ECO:0000313" key="1">
    <source>
        <dbReference type="EMBL" id="KZX12027.1"/>
    </source>
</evidence>
<sequence length="130" mass="15329">MNFIDSLKRSIGMEEKSLKPDIEKELKEDSYDDNGGYITPEQSFYEILLFRPKIQDDIDYVVDQIVEEQNPVIVDIAYLEEYEEGTIQKVSDTLKILKEEYRTEVILLCKNEEKHMLLISPPRVKILKKE</sequence>
<dbReference type="Proteomes" id="UP000077066">
    <property type="component" value="Unassembled WGS sequence"/>
</dbReference>
<organism evidence="1 2">
    <name type="scientific">Methanobrevibacter filiformis</name>
    <dbReference type="NCBI Taxonomy" id="55758"/>
    <lineage>
        <taxon>Archaea</taxon>
        <taxon>Methanobacteriati</taxon>
        <taxon>Methanobacteriota</taxon>
        <taxon>Methanomada group</taxon>
        <taxon>Methanobacteria</taxon>
        <taxon>Methanobacteriales</taxon>
        <taxon>Methanobacteriaceae</taxon>
        <taxon>Methanobrevibacter</taxon>
    </lineage>
</organism>
<dbReference type="PATRIC" id="fig|55758.3.peg.1438"/>
<dbReference type="Gene3D" id="3.30.110.150">
    <property type="entry name" value="SepF-like protein"/>
    <property type="match status" value="1"/>
</dbReference>
<comment type="caution">
    <text evidence="1">The sequence shown here is derived from an EMBL/GenBank/DDBJ whole genome shotgun (WGS) entry which is preliminary data.</text>
</comment>
<gene>
    <name evidence="1" type="ORF">MBFIL_12590</name>
</gene>
<keyword evidence="2" id="KW-1185">Reference proteome</keyword>
<dbReference type="EMBL" id="LWMT01000237">
    <property type="protein sequence ID" value="KZX12027.1"/>
    <property type="molecule type" value="Genomic_DNA"/>
</dbReference>
<accession>A0A166C7W9</accession>
<dbReference type="RefSeq" id="WP_084266334.1">
    <property type="nucleotide sequence ID" value="NZ_LWMT01000237.1"/>
</dbReference>
<reference evidence="1 2" key="1">
    <citation type="submission" date="2016-04" db="EMBL/GenBank/DDBJ databases">
        <title>Genome sequence of Methanobrevibacter filiformis DSM 11501.</title>
        <authorList>
            <person name="Poehlein A."/>
            <person name="Seedorf H."/>
            <person name="Daniel R."/>
        </authorList>
    </citation>
    <scope>NUCLEOTIDE SEQUENCE [LARGE SCALE GENOMIC DNA]</scope>
    <source>
        <strain evidence="1 2">DSM 11501</strain>
    </source>
</reference>
<evidence type="ECO:0008006" key="3">
    <source>
        <dbReference type="Google" id="ProtNLM"/>
    </source>
</evidence>
<dbReference type="AlphaFoldDB" id="A0A166C7W9"/>
<protein>
    <recommendedName>
        <fullName evidence="3">Cell division protein SepF</fullName>
    </recommendedName>
</protein>
<name>A0A166C7W9_9EURY</name>
<dbReference type="OrthoDB" id="74755at2157"/>
<evidence type="ECO:0000313" key="2">
    <source>
        <dbReference type="Proteomes" id="UP000077066"/>
    </source>
</evidence>